<feature type="compositionally biased region" description="Basic and acidic residues" evidence="7">
    <location>
        <begin position="731"/>
        <end position="757"/>
    </location>
</feature>
<dbReference type="Proteomes" id="UP000265000">
    <property type="component" value="Unplaced"/>
</dbReference>
<keyword evidence="5" id="KW-0539">Nucleus</keyword>
<feature type="compositionally biased region" description="Basic residues" evidence="7">
    <location>
        <begin position="776"/>
        <end position="787"/>
    </location>
</feature>
<keyword evidence="3" id="KW-0597">Phosphoprotein</keyword>
<feature type="compositionally biased region" description="Low complexity" evidence="7">
    <location>
        <begin position="64"/>
        <end position="74"/>
    </location>
</feature>
<dbReference type="GO" id="GO:0007088">
    <property type="term" value="P:regulation of mitotic nuclear division"/>
    <property type="evidence" value="ECO:0007669"/>
    <property type="project" value="TreeGrafter"/>
</dbReference>
<sequence length="853" mass="92707">MATDQAVTPVPPAGLGPRCGSESEPVPGGQENFSRPEQDGPAGANESSAPLNFSDLKPHQFGISVESFTRSSSTSKDKSRVAQIKARRRSCVGVRGSPETNSLIRFRAQLRMKTPPEPHTPELVRSSPFFPRVAFTLREKMAHIQSQIDVAENDAFDPTPAQDSGTGGGSSTQDYLSDGISGSEGKENNPPTSPRASKKRRLGPLVGCSVEITEEDISIARSSLKEQEDAICKHQSPSPPPCDDPAAVSPARQSSLHISSLPSLLEMKQTVDVDETTVSRKKKQVRFGGPLSPELFDKNLPPSTPLQKGATPAQAATPAGGWPLRSVLKTPQRSESDAQLQAERLTPAWFGASPTFAIPGRHRRSHERDDDQDGKIVFPPMEEIDSAVSSDADCVFDTQPLNLNMDFHEETLSQNPTVDTEPKRASETEAMDEQDSVAEERQPEGEAESGTPTQSKNGRRTKKEEQSEMEAGTRRGTRKRKQPEDTEPVKKSTRSAAKSACRKMKVASAARRWNKDVDRSLYSSRQYASKNPGLSPIKERMSFICHSLTVQQTPESAAATHQGSGVQLQVADGSLHREEIAEAKAEENLSLPTCSPGKQSGQLRSRVRGRPKKGKVSAADCEELQEEVTEQRFELQSSASLSGSQGTPRMSSQQSEADPDEPSDHVSVHIQCTDSSKCDAGLLAPTSSFAPLGDKSNDTEPAVKKAKRGRKSLTSHAKEPQPSSEVTADGEGGRADREQDNTQASSEHEGEPGEPHLDLAPWQSDFNFEDVFKAVPSRRRRSVRRSLRNQATLEPGSVDAGLAWVPHSSPDSFKETRRSSRRRLSAALAVPPTHAEKTQDSSSNEPRAKEEDL</sequence>
<dbReference type="GO" id="GO:0005694">
    <property type="term" value="C:chromosome"/>
    <property type="evidence" value="ECO:0007669"/>
    <property type="project" value="TreeGrafter"/>
</dbReference>
<evidence type="ECO:0000256" key="2">
    <source>
        <dbReference type="ARBA" id="ARBA00022499"/>
    </source>
</evidence>
<dbReference type="STRING" id="8078.ENSFHEP00000024891"/>
<dbReference type="GO" id="GO:0005634">
    <property type="term" value="C:nucleus"/>
    <property type="evidence" value="ECO:0007669"/>
    <property type="project" value="UniProtKB-SubCell"/>
</dbReference>
<dbReference type="Ensembl" id="ENSFHET00000006666.1">
    <property type="protein sequence ID" value="ENSFHEP00000024891.1"/>
    <property type="gene ID" value="ENSFHEG00000006726.1"/>
</dbReference>
<feature type="compositionally biased region" description="Polar residues" evidence="7">
    <location>
        <begin position="329"/>
        <end position="339"/>
    </location>
</feature>
<organism evidence="9 10">
    <name type="scientific">Fundulus heteroclitus</name>
    <name type="common">Killifish</name>
    <name type="synonym">Mummichog</name>
    <dbReference type="NCBI Taxonomy" id="8078"/>
    <lineage>
        <taxon>Eukaryota</taxon>
        <taxon>Metazoa</taxon>
        <taxon>Chordata</taxon>
        <taxon>Craniata</taxon>
        <taxon>Vertebrata</taxon>
        <taxon>Euteleostomi</taxon>
        <taxon>Actinopterygii</taxon>
        <taxon>Neopterygii</taxon>
        <taxon>Teleostei</taxon>
        <taxon>Neoteleostei</taxon>
        <taxon>Acanthomorphata</taxon>
        <taxon>Ovalentaria</taxon>
        <taxon>Atherinomorphae</taxon>
        <taxon>Cyprinodontiformes</taxon>
        <taxon>Fundulidae</taxon>
        <taxon>Fundulus</taxon>
    </lineage>
</organism>
<dbReference type="InterPro" id="IPR029334">
    <property type="entry name" value="PP1-bd"/>
</dbReference>
<feature type="region of interest" description="Disordered" evidence="7">
    <location>
        <begin position="582"/>
        <end position="853"/>
    </location>
</feature>
<evidence type="ECO:0000256" key="3">
    <source>
        <dbReference type="ARBA" id="ARBA00022553"/>
    </source>
</evidence>
<proteinExistence type="predicted"/>
<keyword evidence="6" id="KW-0131">Cell cycle</keyword>
<evidence type="ECO:0000313" key="9">
    <source>
        <dbReference type="Ensembl" id="ENSFHEP00000024891.1"/>
    </source>
</evidence>
<evidence type="ECO:0000313" key="10">
    <source>
        <dbReference type="Proteomes" id="UP000265000"/>
    </source>
</evidence>
<keyword evidence="4" id="KW-0832">Ubl conjugation</keyword>
<reference evidence="9" key="1">
    <citation type="submission" date="2025-08" db="UniProtKB">
        <authorList>
            <consortium name="Ensembl"/>
        </authorList>
    </citation>
    <scope>IDENTIFICATION</scope>
</reference>
<feature type="region of interest" description="Disordered" evidence="7">
    <location>
        <begin position="153"/>
        <end position="202"/>
    </location>
</feature>
<evidence type="ECO:0000256" key="6">
    <source>
        <dbReference type="ARBA" id="ARBA00023306"/>
    </source>
</evidence>
<dbReference type="PANTHER" id="PTHR21603">
    <property type="entry name" value="ANTIGEN KI-67-LIKE PROTEIN"/>
    <property type="match status" value="1"/>
</dbReference>
<feature type="compositionally biased region" description="Low complexity" evidence="7">
    <location>
        <begin position="244"/>
        <end position="255"/>
    </location>
</feature>
<evidence type="ECO:0000256" key="5">
    <source>
        <dbReference type="ARBA" id="ARBA00023242"/>
    </source>
</evidence>
<dbReference type="AlphaFoldDB" id="A0A3Q2QD92"/>
<name>A0A3Q2QD92_FUNHE</name>
<evidence type="ECO:0000256" key="7">
    <source>
        <dbReference type="SAM" id="MobiDB-lite"/>
    </source>
</evidence>
<dbReference type="GO" id="GO:0051983">
    <property type="term" value="P:regulation of chromosome segregation"/>
    <property type="evidence" value="ECO:0007669"/>
    <property type="project" value="TreeGrafter"/>
</dbReference>
<feature type="compositionally biased region" description="Polar residues" evidence="7">
    <location>
        <begin position="647"/>
        <end position="656"/>
    </location>
</feature>
<feature type="compositionally biased region" description="Polar residues" evidence="7">
    <location>
        <begin position="590"/>
        <end position="603"/>
    </location>
</feature>
<keyword evidence="10" id="KW-1185">Reference proteome</keyword>
<feature type="compositionally biased region" description="Basic residues" evidence="7">
    <location>
        <begin position="605"/>
        <end position="615"/>
    </location>
</feature>
<feature type="region of interest" description="Disordered" evidence="7">
    <location>
        <begin position="275"/>
        <end position="391"/>
    </location>
</feature>
<feature type="region of interest" description="Disordered" evidence="7">
    <location>
        <begin position="405"/>
        <end position="535"/>
    </location>
</feature>
<dbReference type="Pfam" id="PF15276">
    <property type="entry name" value="PP1_bind"/>
    <property type="match status" value="1"/>
</dbReference>
<feature type="compositionally biased region" description="Basic residues" evidence="7">
    <location>
        <begin position="704"/>
        <end position="713"/>
    </location>
</feature>
<feature type="compositionally biased region" description="Low complexity" evidence="7">
    <location>
        <begin position="309"/>
        <end position="321"/>
    </location>
</feature>
<evidence type="ECO:0000256" key="4">
    <source>
        <dbReference type="ARBA" id="ARBA00022843"/>
    </source>
</evidence>
<comment type="subcellular location">
    <subcellularLocation>
        <location evidence="1">Nucleus</location>
    </subcellularLocation>
</comment>
<feature type="domain" description="PP1-binding" evidence="8">
    <location>
        <begin position="281"/>
        <end position="324"/>
    </location>
</feature>
<reference evidence="9" key="2">
    <citation type="submission" date="2025-09" db="UniProtKB">
        <authorList>
            <consortium name="Ensembl"/>
        </authorList>
    </citation>
    <scope>IDENTIFICATION</scope>
</reference>
<dbReference type="GeneTree" id="ENSGT00940000167358"/>
<protein>
    <submittedName>
        <fullName evidence="9">Cell division cycle associated 2</fullName>
    </submittedName>
</protein>
<feature type="region of interest" description="Disordered" evidence="7">
    <location>
        <begin position="1"/>
        <end position="97"/>
    </location>
</feature>
<accession>A0A3Q2QD92</accession>
<keyword evidence="2" id="KW-1017">Isopeptide bond</keyword>
<feature type="compositionally biased region" description="Low complexity" evidence="7">
    <location>
        <begin position="635"/>
        <end position="646"/>
    </location>
</feature>
<evidence type="ECO:0000256" key="1">
    <source>
        <dbReference type="ARBA" id="ARBA00004123"/>
    </source>
</evidence>
<evidence type="ECO:0000259" key="8">
    <source>
        <dbReference type="Pfam" id="PF15276"/>
    </source>
</evidence>
<dbReference type="PANTHER" id="PTHR21603:SF16">
    <property type="entry name" value="CELL DIVISION CYCLE-ASSOCIATED PROTEIN 2"/>
    <property type="match status" value="1"/>
</dbReference>
<feature type="region of interest" description="Disordered" evidence="7">
    <location>
        <begin position="220"/>
        <end position="255"/>
    </location>
</feature>
<feature type="compositionally biased region" description="Basic and acidic residues" evidence="7">
    <location>
        <begin position="223"/>
        <end position="232"/>
    </location>
</feature>